<keyword evidence="2" id="KW-1185">Reference proteome</keyword>
<sequence length="88" mass="10191">MHRSGKDLVSRQCLLLTTRGQLWLVALRKSRVSRRVRDVLGEEMCEFEDCKCYCFAMRGEYQSPSSLLPDLDAPRQVENITRVEAVDK</sequence>
<organism evidence="1 2">
    <name type="scientific">Caerostris darwini</name>
    <dbReference type="NCBI Taxonomy" id="1538125"/>
    <lineage>
        <taxon>Eukaryota</taxon>
        <taxon>Metazoa</taxon>
        <taxon>Ecdysozoa</taxon>
        <taxon>Arthropoda</taxon>
        <taxon>Chelicerata</taxon>
        <taxon>Arachnida</taxon>
        <taxon>Araneae</taxon>
        <taxon>Araneomorphae</taxon>
        <taxon>Entelegynae</taxon>
        <taxon>Araneoidea</taxon>
        <taxon>Araneidae</taxon>
        <taxon>Caerostris</taxon>
    </lineage>
</organism>
<reference evidence="1 2" key="1">
    <citation type="submission" date="2021-06" db="EMBL/GenBank/DDBJ databases">
        <title>Caerostris darwini draft genome.</title>
        <authorList>
            <person name="Kono N."/>
            <person name="Arakawa K."/>
        </authorList>
    </citation>
    <scope>NUCLEOTIDE SEQUENCE [LARGE SCALE GENOMIC DNA]</scope>
</reference>
<name>A0AAV4MYE8_9ARAC</name>
<dbReference type="AlphaFoldDB" id="A0AAV4MYE8"/>
<dbReference type="EMBL" id="BPLQ01001016">
    <property type="protein sequence ID" value="GIX77491.1"/>
    <property type="molecule type" value="Genomic_DNA"/>
</dbReference>
<evidence type="ECO:0000313" key="2">
    <source>
        <dbReference type="Proteomes" id="UP001054837"/>
    </source>
</evidence>
<accession>A0AAV4MYE8</accession>
<dbReference type="Proteomes" id="UP001054837">
    <property type="component" value="Unassembled WGS sequence"/>
</dbReference>
<proteinExistence type="predicted"/>
<evidence type="ECO:0000313" key="1">
    <source>
        <dbReference type="EMBL" id="GIX77491.1"/>
    </source>
</evidence>
<gene>
    <name evidence="1" type="ORF">CDAR_491901</name>
</gene>
<comment type="caution">
    <text evidence="1">The sequence shown here is derived from an EMBL/GenBank/DDBJ whole genome shotgun (WGS) entry which is preliminary data.</text>
</comment>
<protein>
    <submittedName>
        <fullName evidence="1">Uncharacterized protein</fullName>
    </submittedName>
</protein>